<gene>
    <name evidence="2" type="ORF">ACFPMG_23300</name>
</gene>
<dbReference type="SUPFAM" id="SSF54427">
    <property type="entry name" value="NTF2-like"/>
    <property type="match status" value="1"/>
</dbReference>
<reference evidence="3" key="1">
    <citation type="journal article" date="2019" name="Int. J. Syst. Evol. Microbiol.">
        <title>The Global Catalogue of Microorganisms (GCM) 10K type strain sequencing project: providing services to taxonomists for standard genome sequencing and annotation.</title>
        <authorList>
            <consortium name="The Broad Institute Genomics Platform"/>
            <consortium name="The Broad Institute Genome Sequencing Center for Infectious Disease"/>
            <person name="Wu L."/>
            <person name="Ma J."/>
        </authorList>
    </citation>
    <scope>NUCLEOTIDE SEQUENCE [LARGE SCALE GENOMIC DNA]</scope>
    <source>
        <strain evidence="3">CCUG 58760</strain>
    </source>
</reference>
<evidence type="ECO:0000259" key="1">
    <source>
        <dbReference type="Pfam" id="PF12680"/>
    </source>
</evidence>
<proteinExistence type="predicted"/>
<accession>A0ABW0GBN0</accession>
<evidence type="ECO:0000313" key="3">
    <source>
        <dbReference type="Proteomes" id="UP001596166"/>
    </source>
</evidence>
<keyword evidence="3" id="KW-1185">Reference proteome</keyword>
<dbReference type="InterPro" id="IPR037401">
    <property type="entry name" value="SnoaL-like"/>
</dbReference>
<dbReference type="InterPro" id="IPR032710">
    <property type="entry name" value="NTF2-like_dom_sf"/>
</dbReference>
<feature type="domain" description="SnoaL-like" evidence="1">
    <location>
        <begin position="16"/>
        <end position="113"/>
    </location>
</feature>
<evidence type="ECO:0000313" key="2">
    <source>
        <dbReference type="EMBL" id="MFC5357924.1"/>
    </source>
</evidence>
<name>A0ABW0GBN0_9PROT</name>
<comment type="caution">
    <text evidence="2">The sequence shown here is derived from an EMBL/GenBank/DDBJ whole genome shotgun (WGS) entry which is preliminary data.</text>
</comment>
<organism evidence="2 3">
    <name type="scientific">Azospirillum himalayense</name>
    <dbReference type="NCBI Taxonomy" id="654847"/>
    <lineage>
        <taxon>Bacteria</taxon>
        <taxon>Pseudomonadati</taxon>
        <taxon>Pseudomonadota</taxon>
        <taxon>Alphaproteobacteria</taxon>
        <taxon>Rhodospirillales</taxon>
        <taxon>Azospirillaceae</taxon>
        <taxon>Azospirillum</taxon>
    </lineage>
</organism>
<sequence length="133" mass="14697">MTRSAAKTFDFDDLKRAIEDSDADMLVQFYADDAKMIIVDRNRPPSSPMTLSGKEAIAAFWRDVCSRNMTHRVGREVVGADRAAFVEECAYSDGCHVMSAMTLDLRDGRIAKHLTVQAWDEVSCATGRASGSE</sequence>
<dbReference type="RefSeq" id="WP_376997602.1">
    <property type="nucleotide sequence ID" value="NZ_JBHSLC010000055.1"/>
</dbReference>
<dbReference type="Proteomes" id="UP001596166">
    <property type="component" value="Unassembled WGS sequence"/>
</dbReference>
<protein>
    <submittedName>
        <fullName evidence="2">Nuclear transport factor 2 family protein</fullName>
    </submittedName>
</protein>
<dbReference type="EMBL" id="JBHSLC010000055">
    <property type="protein sequence ID" value="MFC5357924.1"/>
    <property type="molecule type" value="Genomic_DNA"/>
</dbReference>
<dbReference type="Gene3D" id="3.10.450.50">
    <property type="match status" value="1"/>
</dbReference>
<dbReference type="Pfam" id="PF12680">
    <property type="entry name" value="SnoaL_2"/>
    <property type="match status" value="1"/>
</dbReference>